<dbReference type="Pfam" id="PF13472">
    <property type="entry name" value="Lipase_GDSL_2"/>
    <property type="match status" value="1"/>
</dbReference>
<evidence type="ECO:0000313" key="4">
    <source>
        <dbReference type="Proteomes" id="UP001378956"/>
    </source>
</evidence>
<dbReference type="RefSeq" id="WP_337718173.1">
    <property type="nucleotide sequence ID" value="NZ_JBBEUB010000015.1"/>
</dbReference>
<proteinExistence type="predicted"/>
<reference evidence="3 4" key="1">
    <citation type="submission" date="2024-03" db="EMBL/GenBank/DDBJ databases">
        <title>Sequence of Lycoming College Course Isolates.</title>
        <authorList>
            <person name="Plotts O."/>
            <person name="Newman J."/>
        </authorList>
    </citation>
    <scope>NUCLEOTIDE SEQUENCE [LARGE SCALE GENOMIC DNA]</scope>
    <source>
        <strain evidence="3 4">CJB-3</strain>
    </source>
</reference>
<gene>
    <name evidence="3" type="ORF">WAE58_25280</name>
</gene>
<evidence type="ECO:0000313" key="3">
    <source>
        <dbReference type="EMBL" id="MEJ2905783.1"/>
    </source>
</evidence>
<dbReference type="SUPFAM" id="SSF52266">
    <property type="entry name" value="SGNH hydrolase"/>
    <property type="match status" value="1"/>
</dbReference>
<dbReference type="InterPro" id="IPR013830">
    <property type="entry name" value="SGNH_hydro"/>
</dbReference>
<dbReference type="InterPro" id="IPR051532">
    <property type="entry name" value="Ester_Hydrolysis_Enzymes"/>
</dbReference>
<protein>
    <submittedName>
        <fullName evidence="3">GDSL-type esterase/lipase family protein</fullName>
    </submittedName>
</protein>
<dbReference type="EMBL" id="JBBEUB010000015">
    <property type="protein sequence ID" value="MEJ2905783.1"/>
    <property type="molecule type" value="Genomic_DNA"/>
</dbReference>
<dbReference type="PANTHER" id="PTHR30383:SF5">
    <property type="entry name" value="SGNH HYDROLASE-TYPE ESTERASE DOMAIN-CONTAINING PROTEIN"/>
    <property type="match status" value="1"/>
</dbReference>
<feature type="domain" description="SGNH hydrolase-type esterase" evidence="2">
    <location>
        <begin position="23"/>
        <end position="198"/>
    </location>
</feature>
<keyword evidence="1" id="KW-0732">Signal</keyword>
<dbReference type="PANTHER" id="PTHR30383">
    <property type="entry name" value="THIOESTERASE 1/PROTEASE 1/LYSOPHOSPHOLIPASE L1"/>
    <property type="match status" value="1"/>
</dbReference>
<dbReference type="Proteomes" id="UP001378956">
    <property type="component" value="Unassembled WGS sequence"/>
</dbReference>
<evidence type="ECO:0000259" key="2">
    <source>
        <dbReference type="Pfam" id="PF13472"/>
    </source>
</evidence>
<sequence length="211" mass="23856">MLFSLLLALCFYTNSNAVTKVACIGASITYGAMVENREQNSFPAQLQRYLGSSYAVENYGVSGCTLLRNGDSPYYKTNEYQKALKRNPDIVVIDLGGNDSKLINRSRLNEYEQDYHAMIKSFKDLSSHPRIILLLPVVSFVADTAGIWDPVIVKQIIPKIMNVANENKVEVLDMHVLLIDKPELMPDKIHPNAEGSRIMAKRIFRKIKFNK</sequence>
<keyword evidence="4" id="KW-1185">Reference proteome</keyword>
<comment type="caution">
    <text evidence="3">The sequence shown here is derived from an EMBL/GenBank/DDBJ whole genome shotgun (WGS) entry which is preliminary data.</text>
</comment>
<name>A0ABU8NUX3_9SPHI</name>
<feature type="signal peptide" evidence="1">
    <location>
        <begin position="1"/>
        <end position="17"/>
    </location>
</feature>
<dbReference type="Gene3D" id="3.40.50.1110">
    <property type="entry name" value="SGNH hydrolase"/>
    <property type="match status" value="1"/>
</dbReference>
<organism evidence="3 4">
    <name type="scientific">Pedobacter panaciterrae</name>
    <dbReference type="NCBI Taxonomy" id="363849"/>
    <lineage>
        <taxon>Bacteria</taxon>
        <taxon>Pseudomonadati</taxon>
        <taxon>Bacteroidota</taxon>
        <taxon>Sphingobacteriia</taxon>
        <taxon>Sphingobacteriales</taxon>
        <taxon>Sphingobacteriaceae</taxon>
        <taxon>Pedobacter</taxon>
    </lineage>
</organism>
<dbReference type="InterPro" id="IPR036514">
    <property type="entry name" value="SGNH_hydro_sf"/>
</dbReference>
<feature type="chain" id="PRO_5046787864" evidence="1">
    <location>
        <begin position="18"/>
        <end position="211"/>
    </location>
</feature>
<accession>A0ABU8NUX3</accession>
<evidence type="ECO:0000256" key="1">
    <source>
        <dbReference type="SAM" id="SignalP"/>
    </source>
</evidence>